<evidence type="ECO:0000313" key="2">
    <source>
        <dbReference type="EMBL" id="BBC38158.1"/>
    </source>
</evidence>
<keyword evidence="3" id="KW-1185">Reference proteome</keyword>
<reference evidence="2 3" key="1">
    <citation type="journal article" date="2010" name="ChemBioChem">
        <title>Cloning and characterization of the biosynthetic gene cluster of 16-membered macrolide antibiotic FD-891: involvement of a dual functional cytochrome P450 monooxygenase catalyzing epoxidation and hydroxylation.</title>
        <authorList>
            <person name="Kudo F."/>
            <person name="Motegi A."/>
            <person name="Mizoue K."/>
            <person name="Eguchi T."/>
        </authorList>
    </citation>
    <scope>NUCLEOTIDE SEQUENCE [LARGE SCALE GENOMIC DNA]</scope>
    <source>
        <strain evidence="2 3">A-8890</strain>
    </source>
</reference>
<evidence type="ECO:0000313" key="3">
    <source>
        <dbReference type="Proteomes" id="UP001321542"/>
    </source>
</evidence>
<gene>
    <name evidence="2" type="ORF">SGFS_094520</name>
</gene>
<proteinExistence type="predicted"/>
<protein>
    <recommendedName>
        <fullName evidence="4">Lipoprotein</fullName>
    </recommendedName>
</protein>
<feature type="region of interest" description="Disordered" evidence="1">
    <location>
        <begin position="23"/>
        <end position="149"/>
    </location>
</feature>
<feature type="compositionally biased region" description="Pro residues" evidence="1">
    <location>
        <begin position="30"/>
        <end position="44"/>
    </location>
</feature>
<sequence>MHRTTTTATLLVTVAVSALTGCVTTEHPTTPGPPPAPSVPSAPEPHPDGSSETQIVQAPAREALELIGPPRRPTPSVSAAATPAASTPAVSPTPAVPRRRTERPGPPGSPDRPDRPRPHHPPVSPPEVEVPPVSEALPQNPPQAPAKKGNVCALGHKYGGWGKDTPQAVICKDVYGH</sequence>
<evidence type="ECO:0000256" key="1">
    <source>
        <dbReference type="SAM" id="MobiDB-lite"/>
    </source>
</evidence>
<organism evidence="2 3">
    <name type="scientific">Streptomyces graminofaciens</name>
    <dbReference type="NCBI Taxonomy" id="68212"/>
    <lineage>
        <taxon>Bacteria</taxon>
        <taxon>Bacillati</taxon>
        <taxon>Actinomycetota</taxon>
        <taxon>Actinomycetes</taxon>
        <taxon>Kitasatosporales</taxon>
        <taxon>Streptomycetaceae</taxon>
        <taxon>Streptomyces</taxon>
    </lineage>
</organism>
<feature type="compositionally biased region" description="Low complexity" evidence="1">
    <location>
        <begin position="74"/>
        <end position="93"/>
    </location>
</feature>
<dbReference type="RefSeq" id="WP_286258611.1">
    <property type="nucleotide sequence ID" value="NZ_AP018448.1"/>
</dbReference>
<reference evidence="2 3" key="2">
    <citation type="journal article" date="2023" name="ChemBioChem">
        <title>Acyltransferase Domain Exchange between Two Independent Type I Polyketide Synthases in the Same Producer Strain of Macrolide Antibiotics.</title>
        <authorList>
            <person name="Kudo F."/>
            <person name="Kishikawa K."/>
            <person name="Tsuboi K."/>
            <person name="Kido T."/>
            <person name="Usui T."/>
            <person name="Hashimoto J."/>
            <person name="Shin-Ya K."/>
            <person name="Miyanaga A."/>
            <person name="Eguchi T."/>
        </authorList>
    </citation>
    <scope>NUCLEOTIDE SEQUENCE [LARGE SCALE GENOMIC DNA]</scope>
    <source>
        <strain evidence="2 3">A-8890</strain>
    </source>
</reference>
<dbReference type="Proteomes" id="UP001321542">
    <property type="component" value="Chromosome"/>
</dbReference>
<dbReference type="PROSITE" id="PS51257">
    <property type="entry name" value="PROKAR_LIPOPROTEIN"/>
    <property type="match status" value="1"/>
</dbReference>
<evidence type="ECO:0008006" key="4">
    <source>
        <dbReference type="Google" id="ProtNLM"/>
    </source>
</evidence>
<name>A0ABN5W0V2_9ACTN</name>
<dbReference type="EMBL" id="AP018448">
    <property type="protein sequence ID" value="BBC38158.1"/>
    <property type="molecule type" value="Genomic_DNA"/>
</dbReference>
<accession>A0ABN5W0V2</accession>